<sequence>MAAAVRLTGPRVVAVGPFGHALAALLDDSVTGPVVHELAHPGPSVPPVTVLAAWRPEPELCDELDRQAFESALPWLPVVVDHPHLVAGPLVVPPRGPCHRCYLIRRRRHDGDARLRDLTAARRRADSGAGVAGHLPHHVRIAQALVQRLLTATEPGEIHLVDMATLRLTTHTLLPAPECPRCGEERSP</sequence>
<dbReference type="RefSeq" id="WP_181607545.1">
    <property type="nucleotide sequence ID" value="NZ_BAABAM010000001.1"/>
</dbReference>
<evidence type="ECO:0000313" key="2">
    <source>
        <dbReference type="Proteomes" id="UP000530928"/>
    </source>
</evidence>
<accession>A0A7W0HMN7</accession>
<gene>
    <name evidence="1" type="ORF">HNR30_000273</name>
</gene>
<evidence type="ECO:0000313" key="1">
    <source>
        <dbReference type="EMBL" id="MBA2888938.1"/>
    </source>
</evidence>
<proteinExistence type="predicted"/>
<protein>
    <submittedName>
        <fullName evidence="1">Bacteriocin biosynthesis cyclodehydratase domain-containing protein</fullName>
    </submittedName>
</protein>
<dbReference type="InterPro" id="IPR022291">
    <property type="entry name" value="Bacteriocin_synth_cyclodeHase"/>
</dbReference>
<name>A0A7W0HMN7_9ACTN</name>
<dbReference type="Gene3D" id="3.40.50.720">
    <property type="entry name" value="NAD(P)-binding Rossmann-like Domain"/>
    <property type="match status" value="1"/>
</dbReference>
<organism evidence="1 2">
    <name type="scientific">Nonomuraea soli</name>
    <dbReference type="NCBI Taxonomy" id="1032476"/>
    <lineage>
        <taxon>Bacteria</taxon>
        <taxon>Bacillati</taxon>
        <taxon>Actinomycetota</taxon>
        <taxon>Actinomycetes</taxon>
        <taxon>Streptosporangiales</taxon>
        <taxon>Streptosporangiaceae</taxon>
        <taxon>Nonomuraea</taxon>
    </lineage>
</organism>
<dbReference type="AlphaFoldDB" id="A0A7W0HMN7"/>
<comment type="caution">
    <text evidence="1">The sequence shown here is derived from an EMBL/GenBank/DDBJ whole genome shotgun (WGS) entry which is preliminary data.</text>
</comment>
<dbReference type="EMBL" id="JACDUR010000001">
    <property type="protein sequence ID" value="MBA2888938.1"/>
    <property type="molecule type" value="Genomic_DNA"/>
</dbReference>
<keyword evidence="2" id="KW-1185">Reference proteome</keyword>
<dbReference type="NCBIfam" id="TIGR03882">
    <property type="entry name" value="cyclo_dehyd_2"/>
    <property type="match status" value="1"/>
</dbReference>
<reference evidence="1 2" key="1">
    <citation type="submission" date="2020-07" db="EMBL/GenBank/DDBJ databases">
        <title>Genomic Encyclopedia of Type Strains, Phase IV (KMG-IV): sequencing the most valuable type-strain genomes for metagenomic binning, comparative biology and taxonomic classification.</title>
        <authorList>
            <person name="Goeker M."/>
        </authorList>
    </citation>
    <scope>NUCLEOTIDE SEQUENCE [LARGE SCALE GENOMIC DNA]</scope>
    <source>
        <strain evidence="1 2">DSM 45533</strain>
    </source>
</reference>
<dbReference type="Proteomes" id="UP000530928">
    <property type="component" value="Unassembled WGS sequence"/>
</dbReference>